<gene>
    <name evidence="1" type="ORF">L873DRAFT_835405</name>
</gene>
<evidence type="ECO:0000313" key="1">
    <source>
        <dbReference type="EMBL" id="RPB00173.1"/>
    </source>
</evidence>
<organism evidence="1 2">
    <name type="scientific">Choiromyces venosus 120613-1</name>
    <dbReference type="NCBI Taxonomy" id="1336337"/>
    <lineage>
        <taxon>Eukaryota</taxon>
        <taxon>Fungi</taxon>
        <taxon>Dikarya</taxon>
        <taxon>Ascomycota</taxon>
        <taxon>Pezizomycotina</taxon>
        <taxon>Pezizomycetes</taxon>
        <taxon>Pezizales</taxon>
        <taxon>Tuberaceae</taxon>
        <taxon>Choiromyces</taxon>
    </lineage>
</organism>
<evidence type="ECO:0000313" key="2">
    <source>
        <dbReference type="Proteomes" id="UP000276215"/>
    </source>
</evidence>
<protein>
    <submittedName>
        <fullName evidence="1">Uncharacterized protein</fullName>
    </submittedName>
</protein>
<proteinExistence type="predicted"/>
<dbReference type="AlphaFoldDB" id="A0A3N4JPI4"/>
<reference evidence="1 2" key="1">
    <citation type="journal article" date="2018" name="Nat. Ecol. Evol.">
        <title>Pezizomycetes genomes reveal the molecular basis of ectomycorrhizal truffle lifestyle.</title>
        <authorList>
            <person name="Murat C."/>
            <person name="Payen T."/>
            <person name="Noel B."/>
            <person name="Kuo A."/>
            <person name="Morin E."/>
            <person name="Chen J."/>
            <person name="Kohler A."/>
            <person name="Krizsan K."/>
            <person name="Balestrini R."/>
            <person name="Da Silva C."/>
            <person name="Montanini B."/>
            <person name="Hainaut M."/>
            <person name="Levati E."/>
            <person name="Barry K.W."/>
            <person name="Belfiori B."/>
            <person name="Cichocki N."/>
            <person name="Clum A."/>
            <person name="Dockter R.B."/>
            <person name="Fauchery L."/>
            <person name="Guy J."/>
            <person name="Iotti M."/>
            <person name="Le Tacon F."/>
            <person name="Lindquist E.A."/>
            <person name="Lipzen A."/>
            <person name="Malagnac F."/>
            <person name="Mello A."/>
            <person name="Molinier V."/>
            <person name="Miyauchi S."/>
            <person name="Poulain J."/>
            <person name="Riccioni C."/>
            <person name="Rubini A."/>
            <person name="Sitrit Y."/>
            <person name="Splivallo R."/>
            <person name="Traeger S."/>
            <person name="Wang M."/>
            <person name="Zifcakova L."/>
            <person name="Wipf D."/>
            <person name="Zambonelli A."/>
            <person name="Paolocci F."/>
            <person name="Nowrousian M."/>
            <person name="Ottonello S."/>
            <person name="Baldrian P."/>
            <person name="Spatafora J.W."/>
            <person name="Henrissat B."/>
            <person name="Nagy L.G."/>
            <person name="Aury J.M."/>
            <person name="Wincker P."/>
            <person name="Grigoriev I.V."/>
            <person name="Bonfante P."/>
            <person name="Martin F.M."/>
        </authorList>
    </citation>
    <scope>NUCLEOTIDE SEQUENCE [LARGE SCALE GENOMIC DNA]</scope>
    <source>
        <strain evidence="1 2">120613-1</strain>
    </source>
</reference>
<keyword evidence="2" id="KW-1185">Reference proteome</keyword>
<dbReference type="Proteomes" id="UP000276215">
    <property type="component" value="Unassembled WGS sequence"/>
</dbReference>
<accession>A0A3N4JPI4</accession>
<name>A0A3N4JPI4_9PEZI</name>
<dbReference type="EMBL" id="ML120382">
    <property type="protein sequence ID" value="RPB00173.1"/>
    <property type="molecule type" value="Genomic_DNA"/>
</dbReference>
<sequence>MLLAKLPFPRNTGSPSSPTITTPSFLSSPKSNWRFLVCSPCCMWSVSGEVAAALLCRTSGSRIEACYSKNRPCIPVKITYIRAWFRRLQLFSRLSYRNSRAGLVMSFWWHLGSSTITSRFTFRPATGSWLPDRNSLRTRLLVLHVLWGNGYKMQWMMFLQAAH</sequence>